<keyword evidence="3" id="KW-1185">Reference proteome</keyword>
<dbReference type="PATRIC" id="fig|1265738.3.peg.845"/>
<dbReference type="RefSeq" id="WP_008691859.1">
    <property type="nucleotide sequence ID" value="NZ_ANOG01000133.1"/>
</dbReference>
<evidence type="ECO:0000313" key="2">
    <source>
        <dbReference type="EMBL" id="EMI22222.1"/>
    </source>
</evidence>
<gene>
    <name evidence="2" type="ORF">RMSM_00846</name>
</gene>
<feature type="signal peptide" evidence="1">
    <location>
        <begin position="1"/>
        <end position="28"/>
    </location>
</feature>
<reference evidence="2 3" key="1">
    <citation type="journal article" date="2013" name="Mar. Genomics">
        <title>Expression of sulfatases in Rhodopirellula baltica and the diversity of sulfatases in the genus Rhodopirellula.</title>
        <authorList>
            <person name="Wegner C.E."/>
            <person name="Richter-Heitmann T."/>
            <person name="Klindworth A."/>
            <person name="Klockow C."/>
            <person name="Richter M."/>
            <person name="Achstetter T."/>
            <person name="Glockner F.O."/>
            <person name="Harder J."/>
        </authorList>
    </citation>
    <scope>NUCLEOTIDE SEQUENCE [LARGE SCALE GENOMIC DNA]</scope>
    <source>
        <strain evidence="2 3">SM1</strain>
    </source>
</reference>
<name>M5S3L8_9BACT</name>
<accession>M5S3L8</accession>
<dbReference type="EMBL" id="ANOG01000133">
    <property type="protein sequence ID" value="EMI22222.1"/>
    <property type="molecule type" value="Genomic_DNA"/>
</dbReference>
<organism evidence="2 3">
    <name type="scientific">Rhodopirellula maiorica SM1</name>
    <dbReference type="NCBI Taxonomy" id="1265738"/>
    <lineage>
        <taxon>Bacteria</taxon>
        <taxon>Pseudomonadati</taxon>
        <taxon>Planctomycetota</taxon>
        <taxon>Planctomycetia</taxon>
        <taxon>Pirellulales</taxon>
        <taxon>Pirellulaceae</taxon>
        <taxon>Novipirellula</taxon>
    </lineage>
</organism>
<keyword evidence="1" id="KW-0732">Signal</keyword>
<proteinExistence type="predicted"/>
<evidence type="ECO:0000313" key="3">
    <source>
        <dbReference type="Proteomes" id="UP000011991"/>
    </source>
</evidence>
<dbReference type="Proteomes" id="UP000011991">
    <property type="component" value="Unassembled WGS sequence"/>
</dbReference>
<protein>
    <submittedName>
        <fullName evidence="2">Putative secreted protein</fullName>
    </submittedName>
</protein>
<dbReference type="OrthoDB" id="290982at2"/>
<evidence type="ECO:0000256" key="1">
    <source>
        <dbReference type="SAM" id="SignalP"/>
    </source>
</evidence>
<sequence length="113" mass="12648">MLSITKNVLPVVALAAAFTLGFGGEAQAQHGHGFHGGGHHGSHHGGHVYPSQPSFHLPGHHQSHYPSHGIQWHQPQYHDTTHLDWHAPSFQRHGNHLHFQPGHYDVHRTGHWH</sequence>
<feature type="chain" id="PRO_5004071315" evidence="1">
    <location>
        <begin position="29"/>
        <end position="113"/>
    </location>
</feature>
<dbReference type="AlphaFoldDB" id="M5S3L8"/>
<comment type="caution">
    <text evidence="2">The sequence shown here is derived from an EMBL/GenBank/DDBJ whole genome shotgun (WGS) entry which is preliminary data.</text>
</comment>